<keyword evidence="6 9" id="KW-0224">Dipeptidase</keyword>
<evidence type="ECO:0000256" key="5">
    <source>
        <dbReference type="ARBA" id="ARBA00022833"/>
    </source>
</evidence>
<keyword evidence="3 9" id="KW-0479">Metal-binding</keyword>
<keyword evidence="11" id="KW-1185">Reference proteome</keyword>
<dbReference type="CDD" id="cd14840">
    <property type="entry name" value="D-Ala-D-Ala_dipeptidase_Aad"/>
    <property type="match status" value="1"/>
</dbReference>
<feature type="active site" description="Proton donor/acceptor" evidence="9">
    <location>
        <position position="213"/>
    </location>
</feature>
<evidence type="ECO:0000256" key="2">
    <source>
        <dbReference type="ARBA" id="ARBA00022670"/>
    </source>
</evidence>
<comment type="catalytic activity">
    <reaction evidence="1 9">
        <text>D-alanyl-D-alanine + H2O = 2 D-alanine</text>
        <dbReference type="Rhea" id="RHEA:20661"/>
        <dbReference type="ChEBI" id="CHEBI:15377"/>
        <dbReference type="ChEBI" id="CHEBI:57416"/>
        <dbReference type="ChEBI" id="CHEBI:57822"/>
        <dbReference type="EC" id="3.4.13.22"/>
    </reaction>
</comment>
<dbReference type="PANTHER" id="PTHR43126:SF1">
    <property type="entry name" value="D-ALANYL-D-ALANINE DIPEPTIDASE"/>
    <property type="match status" value="1"/>
</dbReference>
<comment type="similarity">
    <text evidence="9">Belongs to the peptidase M15D family.</text>
</comment>
<dbReference type="HAMAP" id="MF_01924">
    <property type="entry name" value="A_A_dipeptidase"/>
    <property type="match status" value="1"/>
</dbReference>
<sequence>MEEARQEVERGRTGAVARGFTAFALFCVCLCAPNVLFCAGHEEPQLEASGFVELIRLEPDIVLDMRYATSNNFTGKAVYPSGRCFLLTDIAKRLVAVHKALKADGYGLKVYDCYRPFSVQQRFWAIMPDERYVLEPRRENGVIVKSSRHNRGAAVDVTLVDAQGRELPMPTGFDDFSEKAHRGSLAASPEARRNSDILERAMTEQGFEPLSTEWWHFDGPGWQTAPPLDLPLPQN</sequence>
<dbReference type="GO" id="GO:0006508">
    <property type="term" value="P:proteolysis"/>
    <property type="evidence" value="ECO:0007669"/>
    <property type="project" value="UniProtKB-KW"/>
</dbReference>
<dbReference type="InterPro" id="IPR009045">
    <property type="entry name" value="Zn_M74/Hedgehog-like"/>
</dbReference>
<feature type="binding site" evidence="9">
    <location>
        <position position="156"/>
    </location>
    <ligand>
        <name>Zn(2+)</name>
        <dbReference type="ChEBI" id="CHEBI:29105"/>
        <note>catalytic</note>
    </ligand>
</feature>
<evidence type="ECO:0000256" key="6">
    <source>
        <dbReference type="ARBA" id="ARBA00022997"/>
    </source>
</evidence>
<name>A0A238XQJ6_9BACT</name>
<evidence type="ECO:0000256" key="3">
    <source>
        <dbReference type="ARBA" id="ARBA00022723"/>
    </source>
</evidence>
<dbReference type="PANTHER" id="PTHR43126">
    <property type="entry name" value="D-ALANYL-D-ALANINE DIPEPTIDASE"/>
    <property type="match status" value="1"/>
</dbReference>
<evidence type="ECO:0000256" key="8">
    <source>
        <dbReference type="ARBA" id="ARBA00023316"/>
    </source>
</evidence>
<evidence type="ECO:0000256" key="9">
    <source>
        <dbReference type="HAMAP-Rule" id="MF_01924"/>
    </source>
</evidence>
<accession>A0A238XQJ6</accession>
<dbReference type="EC" id="3.4.13.22" evidence="9"/>
<dbReference type="SUPFAM" id="SSF55166">
    <property type="entry name" value="Hedgehog/DD-peptidase"/>
    <property type="match status" value="1"/>
</dbReference>
<feature type="site" description="Transition state stabilizer" evidence="9">
    <location>
        <position position="115"/>
    </location>
</feature>
<proteinExistence type="inferred from homology"/>
<dbReference type="GO" id="GO:0008237">
    <property type="term" value="F:metallopeptidase activity"/>
    <property type="evidence" value="ECO:0007669"/>
    <property type="project" value="UniProtKB-KW"/>
</dbReference>
<evidence type="ECO:0000256" key="4">
    <source>
        <dbReference type="ARBA" id="ARBA00022801"/>
    </source>
</evidence>
<dbReference type="Proteomes" id="UP000198324">
    <property type="component" value="Unassembled WGS sequence"/>
</dbReference>
<keyword evidence="7 9" id="KW-0482">Metalloprotease</keyword>
<feature type="binding site" evidence="9">
    <location>
        <position position="149"/>
    </location>
    <ligand>
        <name>Zn(2+)</name>
        <dbReference type="ChEBI" id="CHEBI:29105"/>
        <note>catalytic</note>
    </ligand>
</feature>
<comment type="cofactor">
    <cofactor evidence="9">
        <name>Zn(2+)</name>
        <dbReference type="ChEBI" id="CHEBI:29105"/>
    </cofactor>
    <text evidence="9">Binds 1 zinc ion per subunit.</text>
</comment>
<reference evidence="10 11" key="1">
    <citation type="submission" date="2017-06" db="EMBL/GenBank/DDBJ databases">
        <authorList>
            <person name="Kim H.J."/>
            <person name="Triplett B.A."/>
        </authorList>
    </citation>
    <scope>NUCLEOTIDE SEQUENCE [LARGE SCALE GENOMIC DNA]</scope>
    <source>
        <strain evidence="10 11">DSM 13116</strain>
    </source>
</reference>
<comment type="function">
    <text evidence="9">Catalyzes hydrolysis of the D-alanyl-D-alanine dipeptide.</text>
</comment>
<evidence type="ECO:0000313" key="11">
    <source>
        <dbReference type="Proteomes" id="UP000198324"/>
    </source>
</evidence>
<dbReference type="Gene3D" id="3.30.1380.10">
    <property type="match status" value="1"/>
</dbReference>
<protein>
    <recommendedName>
        <fullName evidence="9">D-alanyl-D-alanine dipeptidase</fullName>
        <shortName evidence="9">D-Ala-D-Ala dipeptidase</shortName>
        <ecNumber evidence="9">3.4.13.22</ecNumber>
    </recommendedName>
</protein>
<keyword evidence="8" id="KW-0961">Cell wall biogenesis/degradation</keyword>
<dbReference type="Pfam" id="PF01427">
    <property type="entry name" value="Peptidase_M15"/>
    <property type="match status" value="1"/>
</dbReference>
<dbReference type="EMBL" id="FZOC01000001">
    <property type="protein sequence ID" value="SNR61245.1"/>
    <property type="molecule type" value="Genomic_DNA"/>
</dbReference>
<feature type="binding site" evidence="9">
    <location>
        <position position="216"/>
    </location>
    <ligand>
        <name>Zn(2+)</name>
        <dbReference type="ChEBI" id="CHEBI:29105"/>
        <note>catalytic</note>
    </ligand>
</feature>
<keyword evidence="2 9" id="KW-0645">Protease</keyword>
<dbReference type="AlphaFoldDB" id="A0A238XQJ6"/>
<dbReference type="GO" id="GO:0071555">
    <property type="term" value="P:cell wall organization"/>
    <property type="evidence" value="ECO:0007669"/>
    <property type="project" value="UniProtKB-KW"/>
</dbReference>
<dbReference type="GO" id="GO:0160237">
    <property type="term" value="F:D-Ala-D-Ala dipeptidase activity"/>
    <property type="evidence" value="ECO:0007669"/>
    <property type="project" value="UniProtKB-EC"/>
</dbReference>
<gene>
    <name evidence="10" type="ORF">SAMN04488503_0347</name>
</gene>
<organism evidence="10 11">
    <name type="scientific">Humidesulfovibrio mexicanus</name>
    <dbReference type="NCBI Taxonomy" id="147047"/>
    <lineage>
        <taxon>Bacteria</taxon>
        <taxon>Pseudomonadati</taxon>
        <taxon>Thermodesulfobacteriota</taxon>
        <taxon>Desulfovibrionia</taxon>
        <taxon>Desulfovibrionales</taxon>
        <taxon>Desulfovibrionaceae</taxon>
        <taxon>Humidesulfovibrio</taxon>
    </lineage>
</organism>
<dbReference type="RefSeq" id="WP_235641455.1">
    <property type="nucleotide sequence ID" value="NZ_FZOC01000001.1"/>
</dbReference>
<dbReference type="InterPro" id="IPR000755">
    <property type="entry name" value="A_A_dipeptidase"/>
</dbReference>
<keyword evidence="4 9" id="KW-0378">Hydrolase</keyword>
<evidence type="ECO:0000256" key="1">
    <source>
        <dbReference type="ARBA" id="ARBA00001362"/>
    </source>
</evidence>
<evidence type="ECO:0000313" key="10">
    <source>
        <dbReference type="EMBL" id="SNR61245.1"/>
    </source>
</evidence>
<keyword evidence="5 9" id="KW-0862">Zinc</keyword>
<dbReference type="GO" id="GO:0008270">
    <property type="term" value="F:zinc ion binding"/>
    <property type="evidence" value="ECO:0007669"/>
    <property type="project" value="UniProtKB-UniRule"/>
</dbReference>
<evidence type="ECO:0000256" key="7">
    <source>
        <dbReference type="ARBA" id="ARBA00023049"/>
    </source>
</evidence>